<name>A0A3B1BYA2_9ZZZZ</name>
<dbReference type="AlphaFoldDB" id="A0A3B1BYA2"/>
<reference evidence="3" key="1">
    <citation type="submission" date="2018-06" db="EMBL/GenBank/DDBJ databases">
        <authorList>
            <person name="Zhirakovskaya E."/>
        </authorList>
    </citation>
    <scope>NUCLEOTIDE SEQUENCE</scope>
</reference>
<dbReference type="Pfam" id="PF04015">
    <property type="entry name" value="DUF362"/>
    <property type="match status" value="1"/>
</dbReference>
<keyword evidence="1" id="KW-1133">Transmembrane helix</keyword>
<dbReference type="InterPro" id="IPR007160">
    <property type="entry name" value="DUF362"/>
</dbReference>
<evidence type="ECO:0000313" key="3">
    <source>
        <dbReference type="EMBL" id="VAX19491.1"/>
    </source>
</evidence>
<keyword evidence="1" id="KW-0472">Membrane</keyword>
<proteinExistence type="predicted"/>
<dbReference type="EMBL" id="UOGE01000046">
    <property type="protein sequence ID" value="VAX19491.1"/>
    <property type="molecule type" value="Genomic_DNA"/>
</dbReference>
<organism evidence="3">
    <name type="scientific">hydrothermal vent metagenome</name>
    <dbReference type="NCBI Taxonomy" id="652676"/>
    <lineage>
        <taxon>unclassified sequences</taxon>
        <taxon>metagenomes</taxon>
        <taxon>ecological metagenomes</taxon>
    </lineage>
</organism>
<feature type="domain" description="DUF362" evidence="2">
    <location>
        <begin position="98"/>
        <end position="291"/>
    </location>
</feature>
<accession>A0A3B1BYA2</accession>
<dbReference type="PROSITE" id="PS51318">
    <property type="entry name" value="TAT"/>
    <property type="match status" value="1"/>
</dbReference>
<dbReference type="InterPro" id="IPR006311">
    <property type="entry name" value="TAT_signal"/>
</dbReference>
<evidence type="ECO:0000259" key="2">
    <source>
        <dbReference type="Pfam" id="PF04015"/>
    </source>
</evidence>
<protein>
    <submittedName>
        <fullName evidence="3">Iron-sulfur cluster-binding protein</fullName>
    </submittedName>
</protein>
<evidence type="ECO:0000256" key="1">
    <source>
        <dbReference type="SAM" id="Phobius"/>
    </source>
</evidence>
<gene>
    <name evidence="3" type="ORF">MNBD_NITROSPINAE02-929</name>
</gene>
<feature type="transmembrane region" description="Helical" evidence="1">
    <location>
        <begin position="15"/>
        <end position="36"/>
    </location>
</feature>
<keyword evidence="1" id="KW-0812">Transmembrane</keyword>
<sequence length="328" mass="35720">MTYKSGKEDITRRQFINKLAIGGGAALGAAAVTYFAHSDKPVYRQPEKIFTLPDFGAEISKVYPRIVITHGTRPLAMVRAAVDRMGGIEKFIQPGDRVVIKPNVAWDRLPEQAANTNPDVVAAVVTIVKEARAGQIIVTDVSLNDPERCFARSGIEEAASIAGGKIWIPAATDFKLADLKGELLNVWPVSRAFLEADKVINLPVVKHHSLSQCTLAQKNWYGILGGRRNRLHQDIHTSIADLSQAMLPTLTILDGTRALMRNGPTGGNPGDVETHNIIIAGLDEVAIDSYGMGILGIDPNDVKYMALAQKRGLGRIDWKSVSHYEINV</sequence>